<dbReference type="RefSeq" id="WP_349638384.1">
    <property type="nucleotide sequence ID" value="NZ_CP090958.1"/>
</dbReference>
<feature type="transmembrane region" description="Helical" evidence="1">
    <location>
        <begin position="40"/>
        <end position="62"/>
    </location>
</feature>
<keyword evidence="1" id="KW-1133">Transmembrane helix</keyword>
<sequence length="76" mass="8358">MLGFNTIEVLLTILWALGAVAALASLFKGSSRWTNIGTVLIAFVVPVLGSLWAISYAVTVFARTRRSRELKRPQTH</sequence>
<dbReference type="Proteomes" id="UP001209083">
    <property type="component" value="Chromosome"/>
</dbReference>
<evidence type="ECO:0000313" key="3">
    <source>
        <dbReference type="Proteomes" id="UP001209083"/>
    </source>
</evidence>
<proteinExistence type="predicted"/>
<organism evidence="2 3">
    <name type="scientific">Saxibacter everestensis</name>
    <dbReference type="NCBI Taxonomy" id="2909229"/>
    <lineage>
        <taxon>Bacteria</taxon>
        <taxon>Bacillati</taxon>
        <taxon>Actinomycetota</taxon>
        <taxon>Actinomycetes</taxon>
        <taxon>Micrococcales</taxon>
        <taxon>Brevibacteriaceae</taxon>
        <taxon>Saxibacter</taxon>
    </lineage>
</organism>
<evidence type="ECO:0000313" key="2">
    <source>
        <dbReference type="EMBL" id="WGW11594.1"/>
    </source>
</evidence>
<accession>A0ABY8QT89</accession>
<evidence type="ECO:0000256" key="1">
    <source>
        <dbReference type="SAM" id="Phobius"/>
    </source>
</evidence>
<dbReference type="EMBL" id="CP090958">
    <property type="protein sequence ID" value="WGW11594.1"/>
    <property type="molecule type" value="Genomic_DNA"/>
</dbReference>
<gene>
    <name evidence="2" type="ORF">LWF01_16095</name>
</gene>
<reference evidence="2 3" key="1">
    <citation type="submission" date="2023-05" db="EMBL/GenBank/DDBJ databases">
        <title>Lithophilousrod everest ZFBP1038 complete genpme.</title>
        <authorList>
            <person name="Tian M."/>
        </authorList>
    </citation>
    <scope>NUCLEOTIDE SEQUENCE [LARGE SCALE GENOMIC DNA]</scope>
    <source>
        <strain evidence="2 3">ZFBP1038</strain>
    </source>
</reference>
<protein>
    <recommendedName>
        <fullName evidence="4">Cardiolipin synthase N-terminal domain-containing protein</fullName>
    </recommendedName>
</protein>
<keyword evidence="3" id="KW-1185">Reference proteome</keyword>
<keyword evidence="1" id="KW-0472">Membrane</keyword>
<evidence type="ECO:0008006" key="4">
    <source>
        <dbReference type="Google" id="ProtNLM"/>
    </source>
</evidence>
<keyword evidence="1" id="KW-0812">Transmembrane</keyword>
<name>A0ABY8QT89_9MICO</name>